<feature type="non-terminal residue" evidence="1">
    <location>
        <position position="1"/>
    </location>
</feature>
<protein>
    <submittedName>
        <fullName evidence="1">Uncharacterized protein</fullName>
    </submittedName>
</protein>
<dbReference type="HOGENOM" id="CLU_2655532_0_0_1"/>
<name>A0A067P0N2_PLEO1</name>
<evidence type="ECO:0000313" key="2">
    <source>
        <dbReference type="Proteomes" id="UP000027073"/>
    </source>
</evidence>
<reference evidence="2" key="1">
    <citation type="journal article" date="2014" name="Proc. Natl. Acad. Sci. U.S.A.">
        <title>Extensive sampling of basidiomycete genomes demonstrates inadequacy of the white-rot/brown-rot paradigm for wood decay fungi.</title>
        <authorList>
            <person name="Riley R."/>
            <person name="Salamov A.A."/>
            <person name="Brown D.W."/>
            <person name="Nagy L.G."/>
            <person name="Floudas D."/>
            <person name="Held B.W."/>
            <person name="Levasseur A."/>
            <person name="Lombard V."/>
            <person name="Morin E."/>
            <person name="Otillar R."/>
            <person name="Lindquist E.A."/>
            <person name="Sun H."/>
            <person name="LaButti K.M."/>
            <person name="Schmutz J."/>
            <person name="Jabbour D."/>
            <person name="Luo H."/>
            <person name="Baker S.E."/>
            <person name="Pisabarro A.G."/>
            <person name="Walton J.D."/>
            <person name="Blanchette R.A."/>
            <person name="Henrissat B."/>
            <person name="Martin F."/>
            <person name="Cullen D."/>
            <person name="Hibbett D.S."/>
            <person name="Grigoriev I.V."/>
        </authorList>
    </citation>
    <scope>NUCLEOTIDE SEQUENCE [LARGE SCALE GENOMIC DNA]</scope>
    <source>
        <strain evidence="2">PC15</strain>
    </source>
</reference>
<gene>
    <name evidence="1" type="ORF">PLEOSDRAFT_1091660</name>
</gene>
<dbReference type="InParanoid" id="A0A067P0N2"/>
<sequence length="76" mass="8983">MIGFVKQEMEEMMGAMWERGMVEVEMREDGGVEEDPSDILVMEQEEGEGEEEEKQMEVKEETCWYMRGWRGGWRGV</sequence>
<dbReference type="EMBL" id="KL198004">
    <property type="protein sequence ID" value="KDQ33858.1"/>
    <property type="molecule type" value="Genomic_DNA"/>
</dbReference>
<dbReference type="VEuPathDB" id="FungiDB:PLEOSDRAFT_1091660"/>
<dbReference type="Proteomes" id="UP000027073">
    <property type="component" value="Unassembled WGS sequence"/>
</dbReference>
<evidence type="ECO:0000313" key="1">
    <source>
        <dbReference type="EMBL" id="KDQ33858.1"/>
    </source>
</evidence>
<organism evidence="1 2">
    <name type="scientific">Pleurotus ostreatus (strain PC15)</name>
    <name type="common">Oyster mushroom</name>
    <dbReference type="NCBI Taxonomy" id="1137138"/>
    <lineage>
        <taxon>Eukaryota</taxon>
        <taxon>Fungi</taxon>
        <taxon>Dikarya</taxon>
        <taxon>Basidiomycota</taxon>
        <taxon>Agaricomycotina</taxon>
        <taxon>Agaricomycetes</taxon>
        <taxon>Agaricomycetidae</taxon>
        <taxon>Agaricales</taxon>
        <taxon>Pleurotineae</taxon>
        <taxon>Pleurotaceae</taxon>
        <taxon>Pleurotus</taxon>
    </lineage>
</organism>
<dbReference type="AlphaFoldDB" id="A0A067P0N2"/>
<accession>A0A067P0N2</accession>
<dbReference type="OrthoDB" id="2981178at2759"/>
<proteinExistence type="predicted"/>